<dbReference type="PROSITE" id="PS00086">
    <property type="entry name" value="CYTOCHROME_P450"/>
    <property type="match status" value="1"/>
</dbReference>
<dbReference type="PRINTS" id="PR00385">
    <property type="entry name" value="P450"/>
</dbReference>
<dbReference type="Pfam" id="PF00067">
    <property type="entry name" value="p450"/>
    <property type="match status" value="1"/>
</dbReference>
<evidence type="ECO:0000313" key="9">
    <source>
        <dbReference type="Proteomes" id="UP000760494"/>
    </source>
</evidence>
<dbReference type="FunFam" id="1.10.630.10:FF:000050">
    <property type="entry name" value="Cytochrome P450 monooxygenase"/>
    <property type="match status" value="1"/>
</dbReference>
<gene>
    <name evidence="8" type="ORF">C2S_4101</name>
</gene>
<proteinExistence type="predicted"/>
<accession>A0A9Q9U5W7</accession>
<evidence type="ECO:0000256" key="4">
    <source>
        <dbReference type="ARBA" id="ARBA00023004"/>
    </source>
</evidence>
<keyword evidence="6" id="KW-1133">Transmembrane helix</keyword>
<dbReference type="GO" id="GO:0016705">
    <property type="term" value="F:oxidoreductase activity, acting on paired donors, with incorporation or reduction of molecular oxygen"/>
    <property type="evidence" value="ECO:0007669"/>
    <property type="project" value="InterPro"/>
</dbReference>
<evidence type="ECO:0000259" key="7">
    <source>
        <dbReference type="PROSITE" id="PS51387"/>
    </source>
</evidence>
<comment type="caution">
    <text evidence="8">The sequence shown here is derived from an EMBL/GenBank/DDBJ whole genome shotgun (WGS) entry which is preliminary data.</text>
</comment>
<dbReference type="PANTHER" id="PTHR24305">
    <property type="entry name" value="CYTOCHROME P450"/>
    <property type="match status" value="1"/>
</dbReference>
<keyword evidence="2 5" id="KW-0349">Heme</keyword>
<protein>
    <recommendedName>
        <fullName evidence="7">FAD-binding PCMH-type domain-containing protein</fullName>
    </recommendedName>
</protein>
<keyword evidence="6" id="KW-0472">Membrane</keyword>
<dbReference type="AlphaFoldDB" id="A0A9Q9U5W7"/>
<dbReference type="SUPFAM" id="SSF56176">
    <property type="entry name" value="FAD-binding/transporter-associated domain-like"/>
    <property type="match status" value="1"/>
</dbReference>
<evidence type="ECO:0000256" key="5">
    <source>
        <dbReference type="PIRSR" id="PIRSR602401-1"/>
    </source>
</evidence>
<evidence type="ECO:0000256" key="1">
    <source>
        <dbReference type="ARBA" id="ARBA00001971"/>
    </source>
</evidence>
<dbReference type="CDD" id="cd11060">
    <property type="entry name" value="CYP57A1-like"/>
    <property type="match status" value="1"/>
</dbReference>
<dbReference type="InterPro" id="IPR016166">
    <property type="entry name" value="FAD-bd_PCMH"/>
</dbReference>
<dbReference type="PANTHER" id="PTHR24305:SF190">
    <property type="entry name" value="P450, PUTATIVE (EUROFUNG)-RELATED"/>
    <property type="match status" value="1"/>
</dbReference>
<comment type="cofactor">
    <cofactor evidence="1 5">
        <name>heme</name>
        <dbReference type="ChEBI" id="CHEBI:30413"/>
    </cofactor>
</comment>
<dbReference type="GO" id="GO:0005506">
    <property type="term" value="F:iron ion binding"/>
    <property type="evidence" value="ECO:0007669"/>
    <property type="project" value="InterPro"/>
</dbReference>
<dbReference type="Proteomes" id="UP000760494">
    <property type="component" value="Unassembled WGS sequence"/>
</dbReference>
<name>A0A9Q9U5W7_FUSFU</name>
<dbReference type="GO" id="GO:0020037">
    <property type="term" value="F:heme binding"/>
    <property type="evidence" value="ECO:0007669"/>
    <property type="project" value="InterPro"/>
</dbReference>
<dbReference type="InterPro" id="IPR036396">
    <property type="entry name" value="Cyt_P450_sf"/>
</dbReference>
<dbReference type="InterPro" id="IPR006094">
    <property type="entry name" value="Oxid_FAD_bind_N"/>
</dbReference>
<sequence length="1015" mass="112805">MTDISLLYLILGLILASGLLKIATFVYGYFFSPLKSIPGPFLARFTDAWYLWRLYKGHFERDNVALHREYGPVVRYGPRRYSINDPAAIKAIYGLEKAFPKSSWYDAWVAPGEVSLFADRDTKRHAYHRRLFQNNYSMSSLISYEPYVDECADLFVQRLSEISQTGLPLDMGHWLQCYAFDVIGLITYGKRLGFLDSGKDIGGVMEALEAFLSYAAPVGIYSKLHPFLFSVKNYFAGSSGTGRAYVISFTRSRVAESMNTPTAVPAEKKTTSAEPFLLKFLEKHEQSPDKFTSTNVTMGCVANMVAGSDTTGITLSAILYYLLKHPPCLAALQQEIDFYYSEGKLSRKPTFQETQQMPYLQAVIKETLRLHPATGLPLERVVPKGGATISGNFFPEGSIVGISTWVQHRNQSIYGLDADVYRPERWLTTDEEQLSVMNRHWIPFGLGSRTCLGRHISMLEISKLIPKIVREFNYELDGDLAQMGTNWSTFNYCGQPQLALSFILSSTVNHPMLLVMLTSTIVSLLSLATCPAIAEEKTESGCDVLKHVFPDKTFYPKDAVYEYESQKFWSNNELLDPACVFRPTSAKHVAEAVKRMGTGHTSFGLRGGGHMAIAGANNIDGGPLFVMSNLTTLELTKDKKSVWVGPGLDWGQVYRYLGKHKLAVAGGRLSPVGVPGLLLAGGINFQGNQRGWAADNVLEYELVVSSGKVISVTSKSHPDLFWALKGGSNNFGIVTKFKLATFPSDQIYAGIYSVTDIPGFLKAVANFSAFNTDPLAHIVPQVIAVDEETTIGGAILFYDSDSDPEPECFRPFFDLPAISNTFEKKTLAQFSDETGQLVTPKINNQFIAGTTTGKTYEELLKGVQIVNDGFLNALPDLYKTLPAEDRILISVDWQPIGSLWTKASKKYNPGGNALGLDVEKKGTYIAWAEVVEWSGDEHNEAVFKWMEDTTWAIANATQKAGLYDPFTYMGDAAGFQNVYDGYGEENKQKLLQISRKYDPSRIFQKYWPGGFKIGL</sequence>
<evidence type="ECO:0000256" key="6">
    <source>
        <dbReference type="SAM" id="Phobius"/>
    </source>
</evidence>
<dbReference type="InterPro" id="IPR016169">
    <property type="entry name" value="FAD-bd_PCMH_sub2"/>
</dbReference>
<dbReference type="Gene3D" id="1.10.630.10">
    <property type="entry name" value="Cytochrome P450"/>
    <property type="match status" value="1"/>
</dbReference>
<dbReference type="InterPro" id="IPR036318">
    <property type="entry name" value="FAD-bd_PCMH-like_sf"/>
</dbReference>
<dbReference type="Gene3D" id="3.30.465.10">
    <property type="match status" value="1"/>
</dbReference>
<dbReference type="InterPro" id="IPR002401">
    <property type="entry name" value="Cyt_P450_E_grp-I"/>
</dbReference>
<dbReference type="InterPro" id="IPR050121">
    <property type="entry name" value="Cytochrome_P450_monoxygenase"/>
</dbReference>
<evidence type="ECO:0000313" key="8">
    <source>
        <dbReference type="EMBL" id="VTT60416.1"/>
    </source>
</evidence>
<feature type="binding site" description="axial binding residue" evidence="5">
    <location>
        <position position="451"/>
    </location>
    <ligand>
        <name>heme</name>
        <dbReference type="ChEBI" id="CHEBI:30413"/>
    </ligand>
    <ligandPart>
        <name>Fe</name>
        <dbReference type="ChEBI" id="CHEBI:18248"/>
    </ligandPart>
</feature>
<feature type="domain" description="FAD-binding PCMH-type" evidence="7">
    <location>
        <begin position="573"/>
        <end position="744"/>
    </location>
</feature>
<keyword evidence="6" id="KW-0812">Transmembrane</keyword>
<dbReference type="PROSITE" id="PS51387">
    <property type="entry name" value="FAD_PCMH"/>
    <property type="match status" value="1"/>
</dbReference>
<reference evidence="8" key="1">
    <citation type="submission" date="2019-05" db="EMBL/GenBank/DDBJ databases">
        <authorList>
            <person name="Piombo E."/>
        </authorList>
    </citation>
    <scope>NUCLEOTIDE SEQUENCE</scope>
    <source>
        <strain evidence="8">C2S</strain>
    </source>
</reference>
<dbReference type="GO" id="GO:0004497">
    <property type="term" value="F:monooxygenase activity"/>
    <property type="evidence" value="ECO:0007669"/>
    <property type="project" value="InterPro"/>
</dbReference>
<evidence type="ECO:0000256" key="3">
    <source>
        <dbReference type="ARBA" id="ARBA00022723"/>
    </source>
</evidence>
<dbReference type="EMBL" id="CABFJX010000046">
    <property type="protein sequence ID" value="VTT60416.1"/>
    <property type="molecule type" value="Genomic_DNA"/>
</dbReference>
<keyword evidence="3 5" id="KW-0479">Metal-binding</keyword>
<keyword evidence="4 5" id="KW-0408">Iron</keyword>
<dbReference type="GO" id="GO:0071949">
    <property type="term" value="F:FAD binding"/>
    <property type="evidence" value="ECO:0007669"/>
    <property type="project" value="InterPro"/>
</dbReference>
<dbReference type="PRINTS" id="PR00463">
    <property type="entry name" value="EP450I"/>
</dbReference>
<feature type="transmembrane region" description="Helical" evidence="6">
    <location>
        <begin position="6"/>
        <end position="30"/>
    </location>
</feature>
<organism evidence="8 9">
    <name type="scientific">Fusarium fujikuroi</name>
    <name type="common">Bakanae and foot rot disease fungus</name>
    <name type="synonym">Gibberella fujikuroi</name>
    <dbReference type="NCBI Taxonomy" id="5127"/>
    <lineage>
        <taxon>Eukaryota</taxon>
        <taxon>Fungi</taxon>
        <taxon>Dikarya</taxon>
        <taxon>Ascomycota</taxon>
        <taxon>Pezizomycotina</taxon>
        <taxon>Sordariomycetes</taxon>
        <taxon>Hypocreomycetidae</taxon>
        <taxon>Hypocreales</taxon>
        <taxon>Nectriaceae</taxon>
        <taxon>Fusarium</taxon>
        <taxon>Fusarium fujikuroi species complex</taxon>
    </lineage>
</organism>
<evidence type="ECO:0000256" key="2">
    <source>
        <dbReference type="ARBA" id="ARBA00022617"/>
    </source>
</evidence>
<dbReference type="SUPFAM" id="SSF48264">
    <property type="entry name" value="Cytochrome P450"/>
    <property type="match status" value="1"/>
</dbReference>
<dbReference type="InterPro" id="IPR017972">
    <property type="entry name" value="Cyt_P450_CS"/>
</dbReference>
<dbReference type="InterPro" id="IPR001128">
    <property type="entry name" value="Cyt_P450"/>
</dbReference>
<dbReference type="Pfam" id="PF01565">
    <property type="entry name" value="FAD_binding_4"/>
    <property type="match status" value="1"/>
</dbReference>